<keyword evidence="2 3" id="KW-0378">Hydrolase</keyword>
<evidence type="ECO:0000313" key="5">
    <source>
        <dbReference type="EMBL" id="PWN96210.1"/>
    </source>
</evidence>
<name>A0A316Z384_9BASI</name>
<dbReference type="InterPro" id="IPR019826">
    <property type="entry name" value="Carboxylesterase_B_AS"/>
</dbReference>
<dbReference type="Pfam" id="PF00135">
    <property type="entry name" value="COesterase"/>
    <property type="match status" value="1"/>
</dbReference>
<evidence type="ECO:0000256" key="1">
    <source>
        <dbReference type="ARBA" id="ARBA00005964"/>
    </source>
</evidence>
<dbReference type="GO" id="GO:0016787">
    <property type="term" value="F:hydrolase activity"/>
    <property type="evidence" value="ECO:0007669"/>
    <property type="project" value="UniProtKB-KW"/>
</dbReference>
<dbReference type="Proteomes" id="UP000245946">
    <property type="component" value="Unassembled WGS sequence"/>
</dbReference>
<evidence type="ECO:0000259" key="4">
    <source>
        <dbReference type="Pfam" id="PF00135"/>
    </source>
</evidence>
<dbReference type="OrthoDB" id="408631at2759"/>
<evidence type="ECO:0000313" key="6">
    <source>
        <dbReference type="Proteomes" id="UP000245946"/>
    </source>
</evidence>
<dbReference type="EC" id="3.1.1.-" evidence="3"/>
<feature type="domain" description="Carboxylesterase type B" evidence="4">
    <location>
        <begin position="33"/>
        <end position="578"/>
    </location>
</feature>
<dbReference type="EMBL" id="KZ819300">
    <property type="protein sequence ID" value="PWN96210.1"/>
    <property type="molecule type" value="Genomic_DNA"/>
</dbReference>
<dbReference type="InterPro" id="IPR050309">
    <property type="entry name" value="Type-B_Carboxylest/Lipase"/>
</dbReference>
<dbReference type="Gene3D" id="3.40.50.1820">
    <property type="entry name" value="alpha/beta hydrolase"/>
    <property type="match status" value="1"/>
</dbReference>
<sequence>MSFLQELLTTGLIQLCLALAIALALLTTPLASEPQVRLAQGTVRGFADGQLEYFRGIRYALTTAGSDRYRRPRPIWEHLGHVFEKESIQLNRTDASGVFDASFYSPSCPQFVPPAFMGGYTPPLPEGRVQEAVSEDCLSVSVTRPKVMYGPLPVLVYIYGGAWLMGADFPHDPKHLVSRSIVRDEPMILVQLNYRVASFGFMAGPALEEEARKGNADLNVGLHDQRTALRWVQRNIARFGGDPKRVTISGESAGGMSSTYQMFASDRTGEKLFHGAILQSGGGSVGTVLPSNFRHRDRYNMFLASTPCAHKVGASEQLACLRGLPTQAVQAANTRSIMYLLGLKQEKSWQAPFFFPWTPVIDGDFISESPYELVKQGKYADVPLLVGNILDEGTLFTPTDLHNETVLLPWMRRSVLAAEGVALDEKDHVMHKVLAAYPDDHRVGSPYGRENAERLYGEENQYHRAASMLGDMIFVAPTRHLLNSHAKHHRKTKTFPIWSWILAEAGPGDDPAVGVPHAADLDYLFTPRATYLFFKPPAEYRLPGTRWEAVANQMADAWVHFVSRGNPNGAGVPKWPFYAPVGAVGRMPQATLTFKHMNADPPVRPLTDRAANISVLLDDEEVREVLAF</sequence>
<reference evidence="5 6" key="1">
    <citation type="journal article" date="2018" name="Mol. Biol. Evol.">
        <title>Broad Genomic Sampling Reveals a Smut Pathogenic Ancestry of the Fungal Clade Ustilaginomycotina.</title>
        <authorList>
            <person name="Kijpornyongpan T."/>
            <person name="Mondo S.J."/>
            <person name="Barry K."/>
            <person name="Sandor L."/>
            <person name="Lee J."/>
            <person name="Lipzen A."/>
            <person name="Pangilinan J."/>
            <person name="LaButti K."/>
            <person name="Hainaut M."/>
            <person name="Henrissat B."/>
            <person name="Grigoriev I.V."/>
            <person name="Spatafora J.W."/>
            <person name="Aime M.C."/>
        </authorList>
    </citation>
    <scope>NUCLEOTIDE SEQUENCE [LARGE SCALE GENOMIC DNA]</scope>
    <source>
        <strain evidence="5 6">MCA 4186</strain>
    </source>
</reference>
<protein>
    <recommendedName>
        <fullName evidence="3">Carboxylic ester hydrolase</fullName>
        <ecNumber evidence="3">3.1.1.-</ecNumber>
    </recommendedName>
</protein>
<keyword evidence="6" id="KW-1185">Reference proteome</keyword>
<gene>
    <name evidence="5" type="ORF">FA09DRAFT_331452</name>
</gene>
<comment type="similarity">
    <text evidence="1 3">Belongs to the type-B carboxylesterase/lipase family.</text>
</comment>
<evidence type="ECO:0000256" key="3">
    <source>
        <dbReference type="RuleBase" id="RU361235"/>
    </source>
</evidence>
<dbReference type="STRING" id="58919.A0A316Z384"/>
<dbReference type="SUPFAM" id="SSF53474">
    <property type="entry name" value="alpha/beta-Hydrolases"/>
    <property type="match status" value="1"/>
</dbReference>
<accession>A0A316Z384</accession>
<dbReference type="RefSeq" id="XP_025596489.1">
    <property type="nucleotide sequence ID" value="XM_025743033.1"/>
</dbReference>
<evidence type="ECO:0000256" key="2">
    <source>
        <dbReference type="ARBA" id="ARBA00022801"/>
    </source>
</evidence>
<dbReference type="InterPro" id="IPR002018">
    <property type="entry name" value="CarbesteraseB"/>
</dbReference>
<dbReference type="AlphaFoldDB" id="A0A316Z384"/>
<dbReference type="PROSITE" id="PS00122">
    <property type="entry name" value="CARBOXYLESTERASE_B_1"/>
    <property type="match status" value="1"/>
</dbReference>
<proteinExistence type="inferred from homology"/>
<dbReference type="PANTHER" id="PTHR11559">
    <property type="entry name" value="CARBOXYLESTERASE"/>
    <property type="match status" value="1"/>
</dbReference>
<dbReference type="InterPro" id="IPR029058">
    <property type="entry name" value="AB_hydrolase_fold"/>
</dbReference>
<dbReference type="GeneID" id="37270577"/>
<organism evidence="5 6">
    <name type="scientific">Tilletiopsis washingtonensis</name>
    <dbReference type="NCBI Taxonomy" id="58919"/>
    <lineage>
        <taxon>Eukaryota</taxon>
        <taxon>Fungi</taxon>
        <taxon>Dikarya</taxon>
        <taxon>Basidiomycota</taxon>
        <taxon>Ustilaginomycotina</taxon>
        <taxon>Exobasidiomycetes</taxon>
        <taxon>Entylomatales</taxon>
        <taxon>Entylomatales incertae sedis</taxon>
        <taxon>Tilletiopsis</taxon>
    </lineage>
</organism>